<dbReference type="InterPro" id="IPR022782">
    <property type="entry name" value="AIP3-like_C"/>
</dbReference>
<dbReference type="GO" id="GO:0003676">
    <property type="term" value="F:nucleic acid binding"/>
    <property type="evidence" value="ECO:0007669"/>
    <property type="project" value="InterPro"/>
</dbReference>
<dbReference type="PROSITE" id="PS51194">
    <property type="entry name" value="HELICASE_CTER"/>
    <property type="match status" value="1"/>
</dbReference>
<dbReference type="Pfam" id="PF00271">
    <property type="entry name" value="Helicase_C"/>
    <property type="match status" value="1"/>
</dbReference>
<dbReference type="InterPro" id="IPR014014">
    <property type="entry name" value="RNA_helicase_DEAD_Q_motif"/>
</dbReference>
<dbReference type="SMART" id="SM00806">
    <property type="entry name" value="AIP3"/>
    <property type="match status" value="1"/>
</dbReference>
<dbReference type="PANTHER" id="PTHR47958">
    <property type="entry name" value="ATP-DEPENDENT RNA HELICASE DBP3"/>
    <property type="match status" value="1"/>
</dbReference>
<evidence type="ECO:0000256" key="1">
    <source>
        <dbReference type="ARBA" id="ARBA00004123"/>
    </source>
</evidence>
<feature type="coiled-coil region" evidence="9">
    <location>
        <begin position="819"/>
        <end position="947"/>
    </location>
</feature>
<feature type="region of interest" description="Disordered" evidence="10">
    <location>
        <begin position="629"/>
        <end position="649"/>
    </location>
</feature>
<feature type="domain" description="DEAD-box RNA helicase Q" evidence="13">
    <location>
        <begin position="1412"/>
        <end position="1440"/>
    </location>
</feature>
<dbReference type="STRING" id="133385.A0A2T9YA77"/>
<dbReference type="InterPro" id="IPR000629">
    <property type="entry name" value="RNA-helicase_DEAD-box_CS"/>
</dbReference>
<name>A0A2T9YA77_9FUNG</name>
<reference evidence="14 15" key="1">
    <citation type="journal article" date="2018" name="MBio">
        <title>Comparative Genomics Reveals the Core Gene Toolbox for the Fungus-Insect Symbiosis.</title>
        <authorList>
            <person name="Wang Y."/>
            <person name="Stata M."/>
            <person name="Wang W."/>
            <person name="Stajich J.E."/>
            <person name="White M.M."/>
            <person name="Moncalvo J.M."/>
        </authorList>
    </citation>
    <scope>NUCLEOTIDE SEQUENCE [LARGE SCALE GENOMIC DNA]</scope>
    <source>
        <strain evidence="14 15">SWE-8-4</strain>
    </source>
</reference>
<evidence type="ECO:0000259" key="13">
    <source>
        <dbReference type="PROSITE" id="PS51195"/>
    </source>
</evidence>
<evidence type="ECO:0000256" key="9">
    <source>
        <dbReference type="SAM" id="Coils"/>
    </source>
</evidence>
<dbReference type="Pfam" id="PF03915">
    <property type="entry name" value="AIP3"/>
    <property type="match status" value="1"/>
</dbReference>
<feature type="compositionally biased region" description="Polar residues" evidence="10">
    <location>
        <begin position="1"/>
        <end position="10"/>
    </location>
</feature>
<evidence type="ECO:0000256" key="6">
    <source>
        <dbReference type="ARBA" id="ARBA00022840"/>
    </source>
</evidence>
<dbReference type="FunFam" id="3.40.50.300:FF:000079">
    <property type="entry name" value="probable ATP-dependent RNA helicase DDX17"/>
    <property type="match status" value="1"/>
</dbReference>
<feature type="domain" description="Helicase C-terminal" evidence="12">
    <location>
        <begin position="1648"/>
        <end position="1802"/>
    </location>
</feature>
<dbReference type="InterPro" id="IPR001650">
    <property type="entry name" value="Helicase_C-like"/>
</dbReference>
<evidence type="ECO:0000259" key="11">
    <source>
        <dbReference type="PROSITE" id="PS51192"/>
    </source>
</evidence>
<feature type="compositionally biased region" description="Low complexity" evidence="10">
    <location>
        <begin position="637"/>
        <end position="649"/>
    </location>
</feature>
<dbReference type="SMART" id="SM00490">
    <property type="entry name" value="HELICc"/>
    <property type="match status" value="1"/>
</dbReference>
<evidence type="ECO:0000256" key="4">
    <source>
        <dbReference type="ARBA" id="ARBA00022801"/>
    </source>
</evidence>
<feature type="region of interest" description="Disordered" evidence="10">
    <location>
        <begin position="359"/>
        <end position="386"/>
    </location>
</feature>
<keyword evidence="4" id="KW-0378">Hydrolase</keyword>
<dbReference type="GO" id="GO:0005524">
    <property type="term" value="F:ATP binding"/>
    <property type="evidence" value="ECO:0007669"/>
    <property type="project" value="UniProtKB-KW"/>
</dbReference>
<dbReference type="Pfam" id="PF00270">
    <property type="entry name" value="DEAD"/>
    <property type="match status" value="1"/>
</dbReference>
<dbReference type="GO" id="GO:0016787">
    <property type="term" value="F:hydrolase activity"/>
    <property type="evidence" value="ECO:0007669"/>
    <property type="project" value="UniProtKB-KW"/>
</dbReference>
<dbReference type="InterPro" id="IPR014001">
    <property type="entry name" value="Helicase_ATP-bd"/>
</dbReference>
<dbReference type="GO" id="GO:0003724">
    <property type="term" value="F:RNA helicase activity"/>
    <property type="evidence" value="ECO:0007669"/>
    <property type="project" value="UniProtKB-EC"/>
</dbReference>
<dbReference type="SUPFAM" id="SSF52540">
    <property type="entry name" value="P-loop containing nucleoside triphosphate hydrolases"/>
    <property type="match status" value="1"/>
</dbReference>
<accession>A0A2T9YA77</accession>
<feature type="compositionally biased region" description="Polar residues" evidence="10">
    <location>
        <begin position="92"/>
        <end position="107"/>
    </location>
</feature>
<feature type="short sequence motif" description="Q motif" evidence="8">
    <location>
        <begin position="1412"/>
        <end position="1440"/>
    </location>
</feature>
<feature type="domain" description="Helicase ATP-binding" evidence="11">
    <location>
        <begin position="1443"/>
        <end position="1619"/>
    </location>
</feature>
<keyword evidence="3" id="KW-0547">Nucleotide-binding</keyword>
<evidence type="ECO:0000313" key="14">
    <source>
        <dbReference type="EMBL" id="PVU89207.1"/>
    </source>
</evidence>
<comment type="subcellular location">
    <subcellularLocation>
        <location evidence="1">Nucleus</location>
    </subcellularLocation>
</comment>
<dbReference type="OrthoDB" id="196131at2759"/>
<organism evidence="14 15">
    <name type="scientific">Smittium simulii</name>
    <dbReference type="NCBI Taxonomy" id="133385"/>
    <lineage>
        <taxon>Eukaryota</taxon>
        <taxon>Fungi</taxon>
        <taxon>Fungi incertae sedis</taxon>
        <taxon>Zoopagomycota</taxon>
        <taxon>Kickxellomycotina</taxon>
        <taxon>Harpellomycetes</taxon>
        <taxon>Harpellales</taxon>
        <taxon>Legeriomycetaceae</taxon>
        <taxon>Smittium</taxon>
    </lineage>
</organism>
<dbReference type="Gene3D" id="1.20.58.1540">
    <property type="entry name" value="Actin interacting protein 3, C-terminal domain"/>
    <property type="match status" value="1"/>
</dbReference>
<evidence type="ECO:0000313" key="15">
    <source>
        <dbReference type="Proteomes" id="UP000245383"/>
    </source>
</evidence>
<dbReference type="SMART" id="SM00487">
    <property type="entry name" value="DEXDc"/>
    <property type="match status" value="1"/>
</dbReference>
<keyword evidence="5" id="KW-0347">Helicase</keyword>
<feature type="region of interest" description="Disordered" evidence="10">
    <location>
        <begin position="85"/>
        <end position="128"/>
    </location>
</feature>
<dbReference type="Proteomes" id="UP000245383">
    <property type="component" value="Unassembled WGS sequence"/>
</dbReference>
<feature type="region of interest" description="Disordered" evidence="10">
    <location>
        <begin position="1"/>
        <end position="37"/>
    </location>
</feature>
<feature type="compositionally biased region" description="Low complexity" evidence="10">
    <location>
        <begin position="113"/>
        <end position="123"/>
    </location>
</feature>
<feature type="compositionally biased region" description="Polar residues" evidence="10">
    <location>
        <begin position="18"/>
        <end position="36"/>
    </location>
</feature>
<keyword evidence="6" id="KW-0067">ATP-binding</keyword>
<sequence>MDSEYSNSDHSGSKKRNTLNLEHSSSNNINPESIDNPSILKFGDSFSTDLFSSEASFYNFDDQINFSSFNDTALDSLRDKKSFSFKRKSSKHNSTSPSMKSQHNSSVFEPHVSSRQDASSSDSSNKKTLSYEDSSKLEFSELNNTRKKSIGAFISRLSLSKIPSSANNIDQLKTPAHSLSKFLPLQRVSVPSSAPPVTRTRNASLSTTFSGSNSLRKIPPPTDLSTTLNDDIPITKKISRSSSHKTYSSSHRSESIEKLNRLSGSNTSLENNLNNLDKIFTAEKQLVSDSDSENLTNPSNIEKYKIDSTNYKATNNYSKKSFEKNIVKTGLNAAFSPIKPVNNKKLINVLKSKAKKLSTGLNSINSPHSDSIQYNEKTDLKDNPSDLSDSISITGDLCSEDEFKENPANSLKSPESITKNNIHTDYNKTLTPKAFSNYKHDSIESTTDVDMNHKDFSSDFDSVSRTLDNKYQPNIILEKKNSFSNNDTSTISSNIETDNSSQKANFLDKEAKSVIYIKNTKSRTPLISINLKKSDMSLKSSKTDLNLKSRSSYDINTITLFKKPSIILPESSTKNINNLTIDSNYNNISSEAKNSSFSYYPSSEPKYITDVSKTSSCTSLHRHSLDEPKDTATLLDSSSTNNSKNISSTTEPFLFNNKTQEFDNINYKNDNNNIKKLDPLALSFAGSVFESDYANNYRRKQKISVKITNSLLSSKSAYNDKKRMNYIPKLRVKVLFLCVDNYIKNASLLKSPTIQVLKYMFYSNFPELNLQEEGIHGSDSPRLMIWNNDIKFFIDYFENMEIDEFSVIKWVSNLHPLPNIQLNKQYKSASNQLETLELLKAEIQGMKTQLNDLPKEVVKTLETTKLSKDLMAELELKNSTLTNDLEQSNKSNKALKIQITSLKKKQQAGQEYFESTNESLQNEINKLKQDLEQSNNLIKELEDIKSKSLVDSDFIKDRENIINGKNLIKTEYNSLGQKMENIEILINELRKDVILRGSTPQSNLLDLAKSEIADIVNRGKVLNDFMNNAASQWKKIWEKELQSIVSEQNLVKHVVSELGELLKDADILGELLTKIVSAISYKMSNKSKQPIGANLSAVLGNTSQEEIPDLRNHIHDEINALHVDHTARLDAIDQLERVRQFNSLLPKNDFESELSSFIQSDALKKIGGVEELEKTRKEKEQKVMIEMLRQFSHIMKKNLSTAQGTKRPNIGLGLGLGLNSNSITKKPKIFSKDFEEEKSKASINEKNEIKIDVNEDPFEEYMRQIDEQAIIDCNNMGKSAEKEASNIYEELDAEEQSEQNLTENNQQKLFEISTNFVRQQYADSDEEVYETAKNVEIGLSDDKNLEDIYSISKKHINPLSEIDHTQILYKDVKKNFYSPCKEIEDLEESVLENLKKKFGIRVYGDEKIRPCISFAHFGLPDKMIDVIARLKFTEPTPIQKQAVPLALSGNDIIGIAKTGSGKTGAFLWPMIIHILGQTVKSNSEGPGGIILAPTRELVSQIYNESRKYTKVMNLEIVALFGGVSKHEQLREILKKAPEIIVSTPGRLIDIIEDKGIDLKNVSFLVLDEADRMLNLGFEKQVKSICSNIRPDRQTLLFSATFPKNIENLAKSTTVNPVKVIIGNSGQINDDITEEFHIFDNDDKKWDWLISNMVKFTMIGNILIFTTHKISSEILANQLQQAGFKCKCLHLHGDMLQNQRDTTLYQFKNNKVKIMVATDVASRGLDIKNIKTVINYDSSKDIDSYVHRVGRTGRAGEKGTAITLLVNGSLDDINFASKYFKKFGKFNQELNISPVLAQFAQINGIKQNIRNREKFYKNPLENPGLSYMVQGSRLPGDRSGLGQK</sequence>
<evidence type="ECO:0000259" key="12">
    <source>
        <dbReference type="PROSITE" id="PS51194"/>
    </source>
</evidence>
<evidence type="ECO:0000256" key="10">
    <source>
        <dbReference type="SAM" id="MobiDB-lite"/>
    </source>
</evidence>
<evidence type="ECO:0000256" key="2">
    <source>
        <dbReference type="ARBA" id="ARBA00012552"/>
    </source>
</evidence>
<dbReference type="PROSITE" id="PS00039">
    <property type="entry name" value="DEAD_ATP_HELICASE"/>
    <property type="match status" value="1"/>
</dbReference>
<keyword evidence="9" id="KW-0175">Coiled coil</keyword>
<evidence type="ECO:0000256" key="7">
    <source>
        <dbReference type="ARBA" id="ARBA00023242"/>
    </source>
</evidence>
<dbReference type="InterPro" id="IPR011545">
    <property type="entry name" value="DEAD/DEAH_box_helicase_dom"/>
</dbReference>
<evidence type="ECO:0000256" key="5">
    <source>
        <dbReference type="ARBA" id="ARBA00022806"/>
    </source>
</evidence>
<dbReference type="PROSITE" id="PS51192">
    <property type="entry name" value="HELICASE_ATP_BIND_1"/>
    <property type="match status" value="1"/>
</dbReference>
<dbReference type="EMBL" id="MBFR01000332">
    <property type="protein sequence ID" value="PVU89207.1"/>
    <property type="molecule type" value="Genomic_DNA"/>
</dbReference>
<gene>
    <name evidence="14" type="ORF">BB561_005494</name>
</gene>
<keyword evidence="15" id="KW-1185">Reference proteome</keyword>
<dbReference type="CDD" id="cd18787">
    <property type="entry name" value="SF2_C_DEAD"/>
    <property type="match status" value="1"/>
</dbReference>
<dbReference type="Gene3D" id="3.40.50.300">
    <property type="entry name" value="P-loop containing nucleotide triphosphate hydrolases"/>
    <property type="match status" value="2"/>
</dbReference>
<feature type="region of interest" description="Disordered" evidence="10">
    <location>
        <begin position="190"/>
        <end position="257"/>
    </location>
</feature>
<dbReference type="EC" id="3.6.4.13" evidence="2"/>
<feature type="compositionally biased region" description="Polar residues" evidence="10">
    <location>
        <begin position="359"/>
        <end position="375"/>
    </location>
</feature>
<dbReference type="InterPro" id="IPR005613">
    <property type="entry name" value="AIP3_C"/>
</dbReference>
<dbReference type="GO" id="GO:0005519">
    <property type="term" value="F:cytoskeletal regulatory protein binding"/>
    <property type="evidence" value="ECO:0007669"/>
    <property type="project" value="InterPro"/>
</dbReference>
<protein>
    <recommendedName>
        <fullName evidence="2">RNA helicase</fullName>
        <ecNumber evidence="2">3.6.4.13</ecNumber>
    </recommendedName>
</protein>
<evidence type="ECO:0000256" key="3">
    <source>
        <dbReference type="ARBA" id="ARBA00022741"/>
    </source>
</evidence>
<comment type="caution">
    <text evidence="14">The sequence shown here is derived from an EMBL/GenBank/DDBJ whole genome shotgun (WGS) entry which is preliminary data.</text>
</comment>
<evidence type="ECO:0000256" key="8">
    <source>
        <dbReference type="PROSITE-ProRule" id="PRU00552"/>
    </source>
</evidence>
<proteinExistence type="predicted"/>
<dbReference type="InterPro" id="IPR027417">
    <property type="entry name" value="P-loop_NTPase"/>
</dbReference>
<feature type="compositionally biased region" description="Polar residues" evidence="10">
    <location>
        <begin position="199"/>
        <end position="215"/>
    </location>
</feature>
<dbReference type="GO" id="GO:0005634">
    <property type="term" value="C:nucleus"/>
    <property type="evidence" value="ECO:0007669"/>
    <property type="project" value="UniProtKB-SubCell"/>
</dbReference>
<dbReference type="PROSITE" id="PS51195">
    <property type="entry name" value="Q_MOTIF"/>
    <property type="match status" value="1"/>
</dbReference>
<keyword evidence="7" id="KW-0539">Nucleus</keyword>